<organism evidence="2 3">
    <name type="scientific">Stephania cephalantha</name>
    <dbReference type="NCBI Taxonomy" id="152367"/>
    <lineage>
        <taxon>Eukaryota</taxon>
        <taxon>Viridiplantae</taxon>
        <taxon>Streptophyta</taxon>
        <taxon>Embryophyta</taxon>
        <taxon>Tracheophyta</taxon>
        <taxon>Spermatophyta</taxon>
        <taxon>Magnoliopsida</taxon>
        <taxon>Ranunculales</taxon>
        <taxon>Menispermaceae</taxon>
        <taxon>Menispermoideae</taxon>
        <taxon>Cissampelideae</taxon>
        <taxon>Stephania</taxon>
    </lineage>
</organism>
<evidence type="ECO:0008006" key="4">
    <source>
        <dbReference type="Google" id="ProtNLM"/>
    </source>
</evidence>
<evidence type="ECO:0000256" key="1">
    <source>
        <dbReference type="SAM" id="MobiDB-lite"/>
    </source>
</evidence>
<proteinExistence type="predicted"/>
<gene>
    <name evidence="2" type="ORF">Scep_001055</name>
</gene>
<accession>A0AAP0Q4P4</accession>
<dbReference type="AlphaFoldDB" id="A0AAP0Q4P4"/>
<protein>
    <recommendedName>
        <fullName evidence="4">CCHC-type domain-containing protein</fullName>
    </recommendedName>
</protein>
<keyword evidence="3" id="KW-1185">Reference proteome</keyword>
<name>A0AAP0Q4P4_9MAGN</name>
<feature type="compositionally biased region" description="Polar residues" evidence="1">
    <location>
        <begin position="84"/>
        <end position="106"/>
    </location>
</feature>
<evidence type="ECO:0000313" key="2">
    <source>
        <dbReference type="EMBL" id="KAK9165864.1"/>
    </source>
</evidence>
<dbReference type="InterPro" id="IPR040256">
    <property type="entry name" value="At4g02000-like"/>
</dbReference>
<feature type="region of interest" description="Disordered" evidence="1">
    <location>
        <begin position="84"/>
        <end position="119"/>
    </location>
</feature>
<dbReference type="EMBL" id="JBBNAG010000001">
    <property type="protein sequence ID" value="KAK9165864.1"/>
    <property type="molecule type" value="Genomic_DNA"/>
</dbReference>
<comment type="caution">
    <text evidence="2">The sequence shown here is derived from an EMBL/GenBank/DDBJ whole genome shotgun (WGS) entry which is preliminary data.</text>
</comment>
<dbReference type="PANTHER" id="PTHR31286">
    <property type="entry name" value="GLYCINE-RICH CELL WALL STRUCTURAL PROTEIN 1.8-LIKE"/>
    <property type="match status" value="1"/>
</dbReference>
<reference evidence="2 3" key="1">
    <citation type="submission" date="2024-01" db="EMBL/GenBank/DDBJ databases">
        <title>Genome assemblies of Stephania.</title>
        <authorList>
            <person name="Yang L."/>
        </authorList>
    </citation>
    <scope>NUCLEOTIDE SEQUENCE [LARGE SCALE GENOMIC DNA]</scope>
    <source>
        <strain evidence="2">JXDWG</strain>
        <tissue evidence="2">Leaf</tissue>
    </source>
</reference>
<sequence length="119" mass="13308">MSVWVRLPALPLEYYEEDILKDVGTSKNEPNEALELPLISRLKIDDWTQHVAYESLHAVYFHCGRIGHTTADCALLASQNQSTHQSFGQATTPKTTKAPVSNLKSSPNEEHEGFGPWIC</sequence>
<evidence type="ECO:0000313" key="3">
    <source>
        <dbReference type="Proteomes" id="UP001419268"/>
    </source>
</evidence>
<dbReference type="PANTHER" id="PTHR31286:SF99">
    <property type="entry name" value="DUF4283 DOMAIN-CONTAINING PROTEIN"/>
    <property type="match status" value="1"/>
</dbReference>
<dbReference type="Proteomes" id="UP001419268">
    <property type="component" value="Unassembled WGS sequence"/>
</dbReference>